<dbReference type="EMBL" id="JAACAK010000083">
    <property type="protein sequence ID" value="NIR75493.1"/>
    <property type="molecule type" value="Genomic_DNA"/>
</dbReference>
<sequence>MPDYLRQLIQIDYVSFVVIGTIAGLLTNAVAIWMLFHPHEALRAGRLRLFPQGAIPKEIGRIARRIGQTVGTHLLRTEDIVATLGQPEFRERFDSTLRNALERLLDKELGNLRSELPEHRLGEVAGTVSEFGERLLEGLVEYLNGAAFERRVHELVERLRSEFGEVPLEQVLTPAAREQLVLTLRDLGEGVVMGHGFRQTIGDFFHRNLREFVNSDEPLGRFVPVGAINFGEAVVGNYLPLVLDRFGQVLESPAAQERVRRALRDFIDGYLSQQGMFQQIVGRLIITERTLSQTVQALERGGAEEVAALLREPLIQDRAAAAVNDAIDDMLQRPVREIFGDMSDEELARVGDVLADRIVDFARHETTEEFVVNRTDRLLKASEGKRLVDVLEYLGPEAAGRITNRLADWVVEIARGERVHDLLEATLVRQTEWLMTVPIGRLRDYLPPDAIDRADQLVFGPLWEFLQKRVPALVAELPIAEMVEQRIRAYPIADFERLIWTVTRRELRLIIYLGGFLGAVVGSLMVVLQAPAVGATYVGVMLLASYLFINLR</sequence>
<name>A0AAE4Z9G0_9BACT</name>
<feature type="transmembrane region" description="Helical" evidence="6">
    <location>
        <begin position="534"/>
        <end position="551"/>
    </location>
</feature>
<keyword evidence="3 6" id="KW-0812">Transmembrane</keyword>
<dbReference type="PANTHER" id="PTHR35791:SF1">
    <property type="entry name" value="UPF0754 MEMBRANE PROTEIN YHEB"/>
    <property type="match status" value="1"/>
</dbReference>
<dbReference type="AlphaFoldDB" id="A0AAE4Z9G0"/>
<reference evidence="7 8" key="1">
    <citation type="submission" date="2020-01" db="EMBL/GenBank/DDBJ databases">
        <title>Genomes assembled from Gulf of Kutch pelagic sediment metagenomes.</title>
        <authorList>
            <person name="Chandrashekar M."/>
            <person name="Mahajan M.S."/>
            <person name="Dave K.J."/>
            <person name="Vatsa P."/>
            <person name="Nathani N.M."/>
        </authorList>
    </citation>
    <scope>NUCLEOTIDE SEQUENCE [LARGE SCALE GENOMIC DNA]</scope>
    <source>
        <strain evidence="7">KS3-K002</strain>
    </source>
</reference>
<gene>
    <name evidence="7" type="ORF">GWO12_10355</name>
</gene>
<comment type="subcellular location">
    <subcellularLocation>
        <location evidence="1">Endomembrane system</location>
    </subcellularLocation>
</comment>
<dbReference type="Pfam" id="PF04286">
    <property type="entry name" value="DUF445"/>
    <property type="match status" value="1"/>
</dbReference>
<keyword evidence="5 6" id="KW-0472">Membrane</keyword>
<dbReference type="Proteomes" id="UP000702544">
    <property type="component" value="Unassembled WGS sequence"/>
</dbReference>
<dbReference type="GO" id="GO:0012505">
    <property type="term" value="C:endomembrane system"/>
    <property type="evidence" value="ECO:0007669"/>
    <property type="project" value="UniProtKB-SubCell"/>
</dbReference>
<proteinExistence type="inferred from homology"/>
<feature type="transmembrane region" description="Helical" evidence="6">
    <location>
        <begin position="13"/>
        <end position="36"/>
    </location>
</feature>
<evidence type="ECO:0000256" key="4">
    <source>
        <dbReference type="ARBA" id="ARBA00022989"/>
    </source>
</evidence>
<dbReference type="PANTHER" id="PTHR35791">
    <property type="entry name" value="UPF0754 MEMBRANE PROTEIN YHEB"/>
    <property type="match status" value="1"/>
</dbReference>
<organism evidence="7 8">
    <name type="scientific">Candidatus Kutchimonas denitrificans</name>
    <dbReference type="NCBI Taxonomy" id="3056748"/>
    <lineage>
        <taxon>Bacteria</taxon>
        <taxon>Pseudomonadati</taxon>
        <taxon>Gemmatimonadota</taxon>
        <taxon>Gemmatimonadia</taxon>
        <taxon>Candidatus Palauibacterales</taxon>
        <taxon>Candidatus Palauibacteraceae</taxon>
        <taxon>Candidatus Kutchimonas</taxon>
    </lineage>
</organism>
<accession>A0AAE4Z9G0</accession>
<comment type="caution">
    <text evidence="7">The sequence shown here is derived from an EMBL/GenBank/DDBJ whole genome shotgun (WGS) entry which is preliminary data.</text>
</comment>
<evidence type="ECO:0000256" key="5">
    <source>
        <dbReference type="ARBA" id="ARBA00023136"/>
    </source>
</evidence>
<comment type="similarity">
    <text evidence="2">Belongs to the UPF0754 family.</text>
</comment>
<evidence type="ECO:0000256" key="2">
    <source>
        <dbReference type="ARBA" id="ARBA00008053"/>
    </source>
</evidence>
<feature type="transmembrane region" description="Helical" evidence="6">
    <location>
        <begin position="509"/>
        <end position="528"/>
    </location>
</feature>
<keyword evidence="4 6" id="KW-1133">Transmembrane helix</keyword>
<evidence type="ECO:0000313" key="7">
    <source>
        <dbReference type="EMBL" id="NIR75493.1"/>
    </source>
</evidence>
<evidence type="ECO:0000256" key="6">
    <source>
        <dbReference type="SAM" id="Phobius"/>
    </source>
</evidence>
<protein>
    <submittedName>
        <fullName evidence="7">DUF445 family protein</fullName>
    </submittedName>
</protein>
<evidence type="ECO:0000313" key="8">
    <source>
        <dbReference type="Proteomes" id="UP000702544"/>
    </source>
</evidence>
<evidence type="ECO:0000256" key="1">
    <source>
        <dbReference type="ARBA" id="ARBA00004308"/>
    </source>
</evidence>
<evidence type="ECO:0000256" key="3">
    <source>
        <dbReference type="ARBA" id="ARBA00022692"/>
    </source>
</evidence>
<dbReference type="InterPro" id="IPR007383">
    <property type="entry name" value="DUF445"/>
</dbReference>